<dbReference type="Gene3D" id="3.90.550.10">
    <property type="entry name" value="Spore Coat Polysaccharide Biosynthesis Protein SpsA, Chain A"/>
    <property type="match status" value="1"/>
</dbReference>
<proteinExistence type="inferred from homology"/>
<reference evidence="12 13" key="1">
    <citation type="submission" date="2009-12" db="EMBL/GenBank/DDBJ databases">
        <title>The draft genome of Batrachochytrium dendrobatidis.</title>
        <authorList>
            <consortium name="US DOE Joint Genome Institute (JGI-PGF)"/>
            <person name="Kuo A."/>
            <person name="Salamov A."/>
            <person name="Schmutz J."/>
            <person name="Lucas S."/>
            <person name="Pitluck S."/>
            <person name="Rosenblum E."/>
            <person name="Stajich J."/>
            <person name="Eisen M."/>
            <person name="Grigoriev I.V."/>
        </authorList>
    </citation>
    <scope>NUCLEOTIDE SEQUENCE [LARGE SCALE GENOMIC DNA]</scope>
    <source>
        <strain evidence="13">JAM81 / FGSC 10211</strain>
    </source>
</reference>
<dbReference type="FunCoup" id="F4NUN5">
    <property type="interactions" value="354"/>
</dbReference>
<dbReference type="InterPro" id="IPR051960">
    <property type="entry name" value="eIF2B_gamma"/>
</dbReference>
<dbReference type="STRING" id="684364.F4NUN5"/>
<evidence type="ECO:0000256" key="6">
    <source>
        <dbReference type="ARBA" id="ARBA00044196"/>
    </source>
</evidence>
<keyword evidence="4" id="KW-0396">Initiation factor</keyword>
<feature type="domain" description="EIF2B subunit epsilon/gamma LbH" evidence="11">
    <location>
        <begin position="356"/>
        <end position="442"/>
    </location>
</feature>
<dbReference type="GO" id="GO:0002183">
    <property type="term" value="P:cytoplasmic translational initiation"/>
    <property type="evidence" value="ECO:0000318"/>
    <property type="project" value="GO_Central"/>
</dbReference>
<dbReference type="InterPro" id="IPR029044">
    <property type="entry name" value="Nucleotide-diphossugar_trans"/>
</dbReference>
<dbReference type="AlphaFoldDB" id="F4NUN5"/>
<evidence type="ECO:0000259" key="11">
    <source>
        <dbReference type="Pfam" id="PF25084"/>
    </source>
</evidence>
<comment type="subcellular location">
    <subcellularLocation>
        <location evidence="1">Cytoplasm</location>
        <location evidence="1">Cytosol</location>
    </subcellularLocation>
</comment>
<dbReference type="OrthoDB" id="10250549at2759"/>
<dbReference type="Pfam" id="PF00483">
    <property type="entry name" value="NTP_transferase"/>
    <property type="match status" value="1"/>
</dbReference>
<dbReference type="GO" id="GO:0005085">
    <property type="term" value="F:guanyl-nucleotide exchange factor activity"/>
    <property type="evidence" value="ECO:0000318"/>
    <property type="project" value="GO_Central"/>
</dbReference>
<dbReference type="SUPFAM" id="SSF53448">
    <property type="entry name" value="Nucleotide-diphospho-sugar transferases"/>
    <property type="match status" value="1"/>
</dbReference>
<protein>
    <recommendedName>
        <fullName evidence="6">Translation initiation factor eIF2B subunit gamma</fullName>
    </recommendedName>
    <alternativeName>
        <fullName evidence="7">eIF2B GDP-GTP exchange factor subunit gamma</fullName>
    </alternativeName>
</protein>
<dbReference type="InParanoid" id="F4NUN5"/>
<evidence type="ECO:0000256" key="1">
    <source>
        <dbReference type="ARBA" id="ARBA00004514"/>
    </source>
</evidence>
<evidence type="ECO:0000256" key="4">
    <source>
        <dbReference type="ARBA" id="ARBA00022540"/>
    </source>
</evidence>
<sequence length="476" mass="52617">MLTTPEFQIVVLDTETSTHEYYIWTSQHFTNVTNSSYACPSTHPRQLFWPDLEAADGDSVPKALLPIANRPMIAYQLDWLEEANIRDIIIAAYPGARGKINGVVQSLLEGSTGTKVQIVEVPENSGSADALRTIKTKIKTDFIVISCDLITDIPVHYLINSFRLQNPTMTAFFYDAGNLEASTDRPAAKDDGLGEFIGIDDQSSRVLIMASKADLDDDLELRVSMIAKFPVVHLHSQLRDAHLYIFRKWVLDLVSKNKNLSSIKNDLVPLLLECQHRESVLKREGIDKLMAAGNSDLFARALMYSTSGHEPTPQNVTCNAVVYRDGFTARGNTVWSYSELNRHVVKHMTESRVQASAEVNAKAQVGHDSLVGEGTKIDERCSVKKSVIGNHCKIGKNVKITNSIIMDYVHIEDGVKIDESVVCNNAKVGAHALLKDCRVGAEQIVPSEIAPNLTIEFMLYDLAIGKGEVFAAGMNE</sequence>
<evidence type="ECO:0000259" key="10">
    <source>
        <dbReference type="Pfam" id="PF00483"/>
    </source>
</evidence>
<comment type="subunit">
    <text evidence="9">Component of the translation initiation factor 2B (eIF2B) complex which is a heterodecamer of two sets of five different subunits: alpha, beta, gamma, delta and epsilon. Subunits alpha, beta and delta comprise a regulatory subcomplex and subunits epsilon and gamma comprise a catalytic subcomplex. Within the complex, the hexameric regulatory complex resides at the center, with the two heterodimeric catalytic subcomplexes bound on opposite sides.</text>
</comment>
<dbReference type="CDD" id="cd04652">
    <property type="entry name" value="LbH_eIF2B_gamma_C"/>
    <property type="match status" value="1"/>
</dbReference>
<evidence type="ECO:0000256" key="3">
    <source>
        <dbReference type="ARBA" id="ARBA00022490"/>
    </source>
</evidence>
<dbReference type="Gene3D" id="2.160.10.10">
    <property type="entry name" value="Hexapeptide repeat proteins"/>
    <property type="match status" value="1"/>
</dbReference>
<dbReference type="Proteomes" id="UP000007241">
    <property type="component" value="Unassembled WGS sequence"/>
</dbReference>
<dbReference type="InterPro" id="IPR056764">
    <property type="entry name" value="LbH_EIF2B3/5"/>
</dbReference>
<evidence type="ECO:0000313" key="13">
    <source>
        <dbReference type="Proteomes" id="UP000007241"/>
    </source>
</evidence>
<comment type="function">
    <text evidence="8">Acts as a component of the translation initiation factor 2B (eIF2B) complex, which catalyzes the exchange of GDP for GTP on the eukaryotic initiation factor 2 (eIF2) complex gamma subunit. Its guanine nucleotide exchange factor activity is repressed when bound to eIF2 complex phosphorylated on the alpha subunit, thereby limiting the amount of methionyl-initiator methionine tRNA available to the ribosome and consequently global translation is repressed.</text>
</comment>
<dbReference type="GO" id="GO:0003743">
    <property type="term" value="F:translation initiation factor activity"/>
    <property type="evidence" value="ECO:0000318"/>
    <property type="project" value="GO_Central"/>
</dbReference>
<gene>
    <name evidence="12" type="ORF">BATDEDRAFT_21692</name>
</gene>
<evidence type="ECO:0000256" key="5">
    <source>
        <dbReference type="ARBA" id="ARBA00022917"/>
    </source>
</evidence>
<comment type="similarity">
    <text evidence="2">Belongs to the eIF-2B gamma/epsilon subunits family.</text>
</comment>
<dbReference type="HOGENOM" id="CLU_016743_3_0_1"/>
<dbReference type="GO" id="GO:0005829">
    <property type="term" value="C:cytosol"/>
    <property type="evidence" value="ECO:0007669"/>
    <property type="project" value="UniProtKB-SubCell"/>
</dbReference>
<dbReference type="Pfam" id="PF25084">
    <property type="entry name" value="LbH_EIF2B"/>
    <property type="match status" value="1"/>
</dbReference>
<organism evidence="12 13">
    <name type="scientific">Batrachochytrium dendrobatidis (strain JAM81 / FGSC 10211)</name>
    <name type="common">Frog chytrid fungus</name>
    <dbReference type="NCBI Taxonomy" id="684364"/>
    <lineage>
        <taxon>Eukaryota</taxon>
        <taxon>Fungi</taxon>
        <taxon>Fungi incertae sedis</taxon>
        <taxon>Chytridiomycota</taxon>
        <taxon>Chytridiomycota incertae sedis</taxon>
        <taxon>Chytridiomycetes</taxon>
        <taxon>Rhizophydiales</taxon>
        <taxon>Rhizophydiales incertae sedis</taxon>
        <taxon>Batrachochytrium</taxon>
    </lineage>
</organism>
<dbReference type="InterPro" id="IPR005835">
    <property type="entry name" value="NTP_transferase_dom"/>
</dbReference>
<dbReference type="EMBL" id="GL882879">
    <property type="protein sequence ID" value="EGF84030.1"/>
    <property type="molecule type" value="Genomic_DNA"/>
</dbReference>
<dbReference type="GO" id="GO:0005851">
    <property type="term" value="C:eukaryotic translation initiation factor 2B complex"/>
    <property type="evidence" value="ECO:0000318"/>
    <property type="project" value="GO_Central"/>
</dbReference>
<keyword evidence="3" id="KW-0963">Cytoplasm</keyword>
<dbReference type="GeneID" id="18237721"/>
<evidence type="ECO:0000256" key="9">
    <source>
        <dbReference type="ARBA" id="ARBA00046432"/>
    </source>
</evidence>
<evidence type="ECO:0000256" key="7">
    <source>
        <dbReference type="ARBA" id="ARBA00044229"/>
    </source>
</evidence>
<dbReference type="OMA" id="NCVINPK"/>
<evidence type="ECO:0000256" key="8">
    <source>
        <dbReference type="ARBA" id="ARBA00045373"/>
    </source>
</evidence>
<feature type="domain" description="Nucleotidyl transferase" evidence="10">
    <location>
        <begin position="59"/>
        <end position="173"/>
    </location>
</feature>
<keyword evidence="13" id="KW-1185">Reference proteome</keyword>
<dbReference type="PANTHER" id="PTHR45989:SF1">
    <property type="entry name" value="TRANSLATION INITIATION FACTOR EIF-2B SUBUNIT GAMMA"/>
    <property type="match status" value="1"/>
</dbReference>
<evidence type="ECO:0000313" key="12">
    <source>
        <dbReference type="EMBL" id="EGF84030.1"/>
    </source>
</evidence>
<dbReference type="RefSeq" id="XP_006675353.1">
    <property type="nucleotide sequence ID" value="XM_006675290.1"/>
</dbReference>
<accession>F4NUN5</accession>
<name>F4NUN5_BATDJ</name>
<dbReference type="PANTHER" id="PTHR45989">
    <property type="entry name" value="TRANSLATION INITIATION FACTOR EIF-2B SUBUNIT GAMMA"/>
    <property type="match status" value="1"/>
</dbReference>
<keyword evidence="5" id="KW-0648">Protein biosynthesis</keyword>
<evidence type="ECO:0000256" key="2">
    <source>
        <dbReference type="ARBA" id="ARBA00007878"/>
    </source>
</evidence>